<gene>
    <name evidence="2" type="ORF">g.17307</name>
</gene>
<proteinExistence type="predicted"/>
<reference evidence="2" key="1">
    <citation type="submission" date="2015-11" db="EMBL/GenBank/DDBJ databases">
        <title>De novo transcriptome assembly of four potential Pierce s Disease insect vectors from Arizona vineyards.</title>
        <authorList>
            <person name="Tassone E.E."/>
        </authorList>
    </citation>
    <scope>NUCLEOTIDE SEQUENCE</scope>
</reference>
<keyword evidence="1" id="KW-0472">Membrane</keyword>
<feature type="transmembrane region" description="Helical" evidence="1">
    <location>
        <begin position="6"/>
        <end position="28"/>
    </location>
</feature>
<sequence>MTKLVSVMRIVPIMSNGVVWTVAMLAVWKNTLMPTVVESINMLAVVEPITMLAMVGPVTMLAAVGSVTMLAVGTPLVPAMMLMLVTAILSVLDHRRRFAPGVDDRY</sequence>
<evidence type="ECO:0000313" key="2">
    <source>
        <dbReference type="EMBL" id="JAS79686.1"/>
    </source>
</evidence>
<dbReference type="AlphaFoldDB" id="A0A1B6HYD0"/>
<accession>A0A1B6HYD0</accession>
<evidence type="ECO:0000256" key="1">
    <source>
        <dbReference type="SAM" id="Phobius"/>
    </source>
</evidence>
<name>A0A1B6HYD0_9HEMI</name>
<keyword evidence="1" id="KW-0812">Transmembrane</keyword>
<feature type="transmembrane region" description="Helical" evidence="1">
    <location>
        <begin position="40"/>
        <end position="64"/>
    </location>
</feature>
<dbReference type="EMBL" id="GECU01028020">
    <property type="protein sequence ID" value="JAS79686.1"/>
    <property type="molecule type" value="Transcribed_RNA"/>
</dbReference>
<keyword evidence="1" id="KW-1133">Transmembrane helix</keyword>
<feature type="transmembrane region" description="Helical" evidence="1">
    <location>
        <begin position="70"/>
        <end position="92"/>
    </location>
</feature>
<organism evidence="2">
    <name type="scientific">Homalodisca liturata</name>
    <dbReference type="NCBI Taxonomy" id="320908"/>
    <lineage>
        <taxon>Eukaryota</taxon>
        <taxon>Metazoa</taxon>
        <taxon>Ecdysozoa</taxon>
        <taxon>Arthropoda</taxon>
        <taxon>Hexapoda</taxon>
        <taxon>Insecta</taxon>
        <taxon>Pterygota</taxon>
        <taxon>Neoptera</taxon>
        <taxon>Paraneoptera</taxon>
        <taxon>Hemiptera</taxon>
        <taxon>Auchenorrhyncha</taxon>
        <taxon>Membracoidea</taxon>
        <taxon>Cicadellidae</taxon>
        <taxon>Cicadellinae</taxon>
        <taxon>Proconiini</taxon>
        <taxon>Homalodisca</taxon>
    </lineage>
</organism>
<protein>
    <submittedName>
        <fullName evidence="2">Uncharacterized protein</fullName>
    </submittedName>
</protein>